<feature type="binding site" evidence="14">
    <location>
        <begin position="223"/>
        <end position="225"/>
    </location>
    <ligand>
        <name>beta-D-galactose</name>
        <dbReference type="ChEBI" id="CHEBI:27667"/>
    </ligand>
</feature>
<evidence type="ECO:0000313" key="16">
    <source>
        <dbReference type="EMBL" id="MBB4080756.1"/>
    </source>
</evidence>
<comment type="subcellular location">
    <subcellularLocation>
        <location evidence="2">Cytoplasm</location>
    </subcellularLocation>
</comment>
<dbReference type="Pfam" id="PF01263">
    <property type="entry name" value="Aldose_epim"/>
    <property type="match status" value="1"/>
</dbReference>
<dbReference type="AlphaFoldDB" id="A0A840EIN7"/>
<keyword evidence="9 11" id="KW-0413">Isomerase</keyword>
<reference evidence="16 17" key="1">
    <citation type="submission" date="2020-08" db="EMBL/GenBank/DDBJ databases">
        <title>Genomic Encyclopedia of Type Strains, Phase IV (KMG-IV): sequencing the most valuable type-strain genomes for metagenomic binning, comparative biology and taxonomic classification.</title>
        <authorList>
            <person name="Goeker M."/>
        </authorList>
    </citation>
    <scope>NUCLEOTIDE SEQUENCE [LARGE SCALE GENOMIC DNA]</scope>
    <source>
        <strain evidence="16 17">DSM 105137</strain>
    </source>
</reference>
<comment type="similarity">
    <text evidence="4 11">Belongs to the aldose epimerase family.</text>
</comment>
<dbReference type="NCBIfam" id="NF008277">
    <property type="entry name" value="PRK11055.1"/>
    <property type="match status" value="1"/>
</dbReference>
<sequence length="394" mass="42116">MRYPTVTGLPLFCLLVISLCFAHCGSSETPPATEADSTPAATTASITKTGYGTTSAGGAVDKYTLRNARGMEVEVITYGGIITSLTAPDSAGNFANVTLGFDDLEGYQANNPYFGALIGRYGNRIAGAKFTLDGKEYTLEANNGPNHLHGGVTGFDKVVWEASEVPSDTEPGLRLTYLSPDGEGGYPGNLSTTVVYTLRDDNSLEVSYEATTDQPTVVNLTQHAYFNLSGDFSRDILDHVVEIDADRFLPVDATLIPTGELQPVAGTPFDFTKPKPIGRDIGQSDDQLTKGKGFDHCWILNSPGGGNAVATVYHPATGRYMEVFTDEPAIQFYTGNFLDGTLPALGGGTYGRRTGLCLETQHYPDSPNQAAFPSVVLRPGETYATTTTYKFSTK</sequence>
<evidence type="ECO:0000256" key="15">
    <source>
        <dbReference type="SAM" id="SignalP"/>
    </source>
</evidence>
<keyword evidence="17" id="KW-1185">Reference proteome</keyword>
<evidence type="ECO:0000313" key="17">
    <source>
        <dbReference type="Proteomes" id="UP000576209"/>
    </source>
</evidence>
<feature type="binding site" evidence="14">
    <location>
        <begin position="123"/>
        <end position="124"/>
    </location>
    <ligand>
        <name>beta-D-galactose</name>
        <dbReference type="ChEBI" id="CHEBI:27667"/>
    </ligand>
</feature>
<dbReference type="Gene3D" id="2.70.98.10">
    <property type="match status" value="1"/>
</dbReference>
<organism evidence="16 17">
    <name type="scientific">Neolewinella aquimaris</name>
    <dbReference type="NCBI Taxonomy" id="1835722"/>
    <lineage>
        <taxon>Bacteria</taxon>
        <taxon>Pseudomonadati</taxon>
        <taxon>Bacteroidota</taxon>
        <taxon>Saprospiria</taxon>
        <taxon>Saprospirales</taxon>
        <taxon>Lewinellaceae</taxon>
        <taxon>Neolewinella</taxon>
    </lineage>
</organism>
<dbReference type="InterPro" id="IPR014718">
    <property type="entry name" value="GH-type_carb-bd"/>
</dbReference>
<keyword evidence="15" id="KW-0732">Signal</keyword>
<evidence type="ECO:0000256" key="7">
    <source>
        <dbReference type="ARBA" id="ARBA00022553"/>
    </source>
</evidence>
<dbReference type="GO" id="GO:0030246">
    <property type="term" value="F:carbohydrate binding"/>
    <property type="evidence" value="ECO:0007669"/>
    <property type="project" value="InterPro"/>
</dbReference>
<comment type="subunit">
    <text evidence="5">Monomer.</text>
</comment>
<feature type="active site" description="Proton donor" evidence="12">
    <location>
        <position position="223"/>
    </location>
</feature>
<comment type="pathway">
    <text evidence="3 11">Carbohydrate metabolism; hexose metabolism.</text>
</comment>
<dbReference type="InterPro" id="IPR011013">
    <property type="entry name" value="Gal_mutarotase_sf_dom"/>
</dbReference>
<keyword evidence="10 11" id="KW-0119">Carbohydrate metabolism</keyword>
<keyword evidence="6" id="KW-0963">Cytoplasm</keyword>
<comment type="cofactor">
    <cofactor evidence="1">
        <name>Ca(2+)</name>
        <dbReference type="ChEBI" id="CHEBI:29108"/>
    </cofactor>
</comment>
<dbReference type="GO" id="GO:0005737">
    <property type="term" value="C:cytoplasm"/>
    <property type="evidence" value="ECO:0007669"/>
    <property type="project" value="UniProtKB-SubCell"/>
</dbReference>
<dbReference type="GO" id="GO:0004034">
    <property type="term" value="F:aldose 1-epimerase activity"/>
    <property type="evidence" value="ECO:0007669"/>
    <property type="project" value="UniProtKB-EC"/>
</dbReference>
<dbReference type="GO" id="GO:0033499">
    <property type="term" value="P:galactose catabolic process via UDP-galactose, Leloir pathway"/>
    <property type="evidence" value="ECO:0007669"/>
    <property type="project" value="TreeGrafter"/>
</dbReference>
<accession>A0A840EIN7</accession>
<evidence type="ECO:0000256" key="1">
    <source>
        <dbReference type="ARBA" id="ARBA00001913"/>
    </source>
</evidence>
<feature type="active site" description="Proton acceptor" evidence="12">
    <location>
        <position position="359"/>
    </location>
</feature>
<feature type="signal peptide" evidence="15">
    <location>
        <begin position="1"/>
        <end position="22"/>
    </location>
</feature>
<name>A0A840EIN7_9BACT</name>
<evidence type="ECO:0000256" key="13">
    <source>
        <dbReference type="PIRSR" id="PIRSR005096-2"/>
    </source>
</evidence>
<comment type="caution">
    <text evidence="16">The sequence shown here is derived from an EMBL/GenBank/DDBJ whole genome shotgun (WGS) entry which is preliminary data.</text>
</comment>
<dbReference type="GO" id="GO:0006006">
    <property type="term" value="P:glucose metabolic process"/>
    <property type="evidence" value="ECO:0007669"/>
    <property type="project" value="TreeGrafter"/>
</dbReference>
<keyword evidence="7" id="KW-0597">Phosphoprotein</keyword>
<gene>
    <name evidence="16" type="ORF">GGR28_003391</name>
</gene>
<feature type="binding site" evidence="13">
    <location>
        <position position="295"/>
    </location>
    <ligand>
        <name>beta-D-galactose</name>
        <dbReference type="ChEBI" id="CHEBI:27667"/>
    </ligand>
</feature>
<dbReference type="Proteomes" id="UP000576209">
    <property type="component" value="Unassembled WGS sequence"/>
</dbReference>
<protein>
    <recommendedName>
        <fullName evidence="11">Aldose 1-epimerase</fullName>
        <ecNumber evidence="11">5.1.3.3</ecNumber>
    </recommendedName>
</protein>
<dbReference type="RefSeq" id="WP_183496981.1">
    <property type="nucleotide sequence ID" value="NZ_JACIFF010000009.1"/>
</dbReference>
<dbReference type="EC" id="5.1.3.3" evidence="11"/>
<evidence type="ECO:0000256" key="8">
    <source>
        <dbReference type="ARBA" id="ARBA00022837"/>
    </source>
</evidence>
<evidence type="ECO:0000256" key="9">
    <source>
        <dbReference type="ARBA" id="ARBA00023235"/>
    </source>
</evidence>
<proteinExistence type="inferred from homology"/>
<evidence type="ECO:0000256" key="14">
    <source>
        <dbReference type="PIRSR" id="PIRSR005096-3"/>
    </source>
</evidence>
<feature type="chain" id="PRO_5032928500" description="Aldose 1-epimerase" evidence="15">
    <location>
        <begin position="23"/>
        <end position="394"/>
    </location>
</feature>
<dbReference type="PANTHER" id="PTHR10091:SF0">
    <property type="entry name" value="GALACTOSE MUTAROTASE"/>
    <property type="match status" value="1"/>
</dbReference>
<dbReference type="EMBL" id="JACIFF010000009">
    <property type="protein sequence ID" value="MBB4080756.1"/>
    <property type="molecule type" value="Genomic_DNA"/>
</dbReference>
<dbReference type="InterPro" id="IPR047215">
    <property type="entry name" value="Galactose_mutarotase-like"/>
</dbReference>
<dbReference type="PIRSF" id="PIRSF005096">
    <property type="entry name" value="GALM"/>
    <property type="match status" value="1"/>
</dbReference>
<evidence type="ECO:0000256" key="6">
    <source>
        <dbReference type="ARBA" id="ARBA00022490"/>
    </source>
</evidence>
<evidence type="ECO:0000256" key="4">
    <source>
        <dbReference type="ARBA" id="ARBA00006206"/>
    </source>
</evidence>
<evidence type="ECO:0000256" key="11">
    <source>
        <dbReference type="PIRNR" id="PIRNR005096"/>
    </source>
</evidence>
<dbReference type="InterPro" id="IPR015443">
    <property type="entry name" value="Aldose_1-epimerase"/>
</dbReference>
<dbReference type="CDD" id="cd09019">
    <property type="entry name" value="galactose_mutarotase_like"/>
    <property type="match status" value="1"/>
</dbReference>
<keyword evidence="8" id="KW-0106">Calcium</keyword>
<dbReference type="FunFam" id="2.70.98.10:FF:000003">
    <property type="entry name" value="Aldose 1-epimerase"/>
    <property type="match status" value="1"/>
</dbReference>
<comment type="catalytic activity">
    <reaction evidence="11">
        <text>alpha-D-glucose = beta-D-glucose</text>
        <dbReference type="Rhea" id="RHEA:10264"/>
        <dbReference type="ChEBI" id="CHEBI:15903"/>
        <dbReference type="ChEBI" id="CHEBI:17925"/>
        <dbReference type="EC" id="5.1.3.3"/>
    </reaction>
</comment>
<dbReference type="UniPathway" id="UPA00242"/>
<evidence type="ECO:0000256" key="10">
    <source>
        <dbReference type="ARBA" id="ARBA00023277"/>
    </source>
</evidence>
<dbReference type="SUPFAM" id="SSF74650">
    <property type="entry name" value="Galactose mutarotase-like"/>
    <property type="match status" value="1"/>
</dbReference>
<dbReference type="PANTHER" id="PTHR10091">
    <property type="entry name" value="ALDOSE-1-EPIMERASE"/>
    <property type="match status" value="1"/>
</dbReference>
<evidence type="ECO:0000256" key="2">
    <source>
        <dbReference type="ARBA" id="ARBA00004496"/>
    </source>
</evidence>
<evidence type="ECO:0000256" key="12">
    <source>
        <dbReference type="PIRSR" id="PIRSR005096-1"/>
    </source>
</evidence>
<dbReference type="InterPro" id="IPR008183">
    <property type="entry name" value="Aldose_1/G6P_1-epimerase"/>
</dbReference>
<evidence type="ECO:0000256" key="5">
    <source>
        <dbReference type="ARBA" id="ARBA00011245"/>
    </source>
</evidence>
<evidence type="ECO:0000256" key="3">
    <source>
        <dbReference type="ARBA" id="ARBA00005028"/>
    </source>
</evidence>